<reference evidence="1 2" key="1">
    <citation type="submission" date="2024-06" db="EMBL/GenBank/DDBJ databases">
        <title>The Natural Products Discovery Center: Release of the First 8490 Sequenced Strains for Exploring Actinobacteria Biosynthetic Diversity.</title>
        <authorList>
            <person name="Kalkreuter E."/>
            <person name="Kautsar S.A."/>
            <person name="Yang D."/>
            <person name="Bader C.D."/>
            <person name="Teijaro C.N."/>
            <person name="Fluegel L."/>
            <person name="Davis C.M."/>
            <person name="Simpson J.R."/>
            <person name="Lauterbach L."/>
            <person name="Steele A.D."/>
            <person name="Gui C."/>
            <person name="Meng S."/>
            <person name="Li G."/>
            <person name="Viehrig K."/>
            <person name="Ye F."/>
            <person name="Su P."/>
            <person name="Kiefer A.F."/>
            <person name="Nichols A."/>
            <person name="Cepeda A.J."/>
            <person name="Yan W."/>
            <person name="Fan B."/>
            <person name="Jiang Y."/>
            <person name="Adhikari A."/>
            <person name="Zheng C.-J."/>
            <person name="Schuster L."/>
            <person name="Cowan T.M."/>
            <person name="Smanski M.J."/>
            <person name="Chevrette M.G."/>
            <person name="De Carvalho L.P.S."/>
            <person name="Shen B."/>
        </authorList>
    </citation>
    <scope>NUCLEOTIDE SEQUENCE [LARGE SCALE GENOMIC DNA]</scope>
    <source>
        <strain evidence="1 2">NPDC038104</strain>
    </source>
</reference>
<accession>A0ABV2YJW8</accession>
<name>A0ABV2YJW8_9ACTN</name>
<evidence type="ECO:0000313" key="1">
    <source>
        <dbReference type="EMBL" id="MEU3556034.1"/>
    </source>
</evidence>
<keyword evidence="2" id="KW-1185">Reference proteome</keyword>
<dbReference type="RefSeq" id="WP_159105740.1">
    <property type="nucleotide sequence ID" value="NZ_BEVZ01000009.1"/>
</dbReference>
<evidence type="ECO:0008006" key="3">
    <source>
        <dbReference type="Google" id="ProtNLM"/>
    </source>
</evidence>
<gene>
    <name evidence="1" type="ORF">AB0E65_17725</name>
</gene>
<sequence length="204" mass="22031">MSEPHPLDRTRVRYRELLAECGLDTETHIPGLVTNTGVSEPDVRALLNGEHVPLDDPDDRVRRRVCHLYESRTDLDGRPADIRDIAAALNATPTWTKKIVAGQANPSLTAGHVLCQYYGVPSDFLTATPADALNRELGKIVFDLEVKADPERILAALGVRHVAGRGPNWGGDHLGAVAHMVAGIRESLATVEEPLARLEGGEGG</sequence>
<organism evidence="1 2">
    <name type="scientific">Streptomyces fragilis</name>
    <dbReference type="NCBI Taxonomy" id="67301"/>
    <lineage>
        <taxon>Bacteria</taxon>
        <taxon>Bacillati</taxon>
        <taxon>Actinomycetota</taxon>
        <taxon>Actinomycetes</taxon>
        <taxon>Kitasatosporales</taxon>
        <taxon>Streptomycetaceae</taxon>
        <taxon>Streptomyces</taxon>
    </lineage>
</organism>
<protein>
    <recommendedName>
        <fullName evidence="3">XRE family transcriptional regulator</fullName>
    </recommendedName>
</protein>
<dbReference type="EMBL" id="JBEZUR010000026">
    <property type="protein sequence ID" value="MEU3556034.1"/>
    <property type="molecule type" value="Genomic_DNA"/>
</dbReference>
<dbReference type="InterPro" id="IPR010982">
    <property type="entry name" value="Lambda_DNA-bd_dom_sf"/>
</dbReference>
<proteinExistence type="predicted"/>
<dbReference type="Gene3D" id="1.10.260.40">
    <property type="entry name" value="lambda repressor-like DNA-binding domains"/>
    <property type="match status" value="1"/>
</dbReference>
<dbReference type="Proteomes" id="UP001550850">
    <property type="component" value="Unassembled WGS sequence"/>
</dbReference>
<evidence type="ECO:0000313" key="2">
    <source>
        <dbReference type="Proteomes" id="UP001550850"/>
    </source>
</evidence>
<comment type="caution">
    <text evidence="1">The sequence shown here is derived from an EMBL/GenBank/DDBJ whole genome shotgun (WGS) entry which is preliminary data.</text>
</comment>